<dbReference type="SUPFAM" id="SSF46785">
    <property type="entry name" value="Winged helix' DNA-binding domain"/>
    <property type="match status" value="1"/>
</dbReference>
<keyword evidence="3 7" id="KW-0862">Zinc</keyword>
<feature type="binding site" evidence="7">
    <location>
        <position position="127"/>
    </location>
    <ligand>
        <name>Zn(2+)</name>
        <dbReference type="ChEBI" id="CHEBI:29105"/>
    </ligand>
</feature>
<evidence type="ECO:0000256" key="6">
    <source>
        <dbReference type="ARBA" id="ARBA00023163"/>
    </source>
</evidence>
<dbReference type="Gene3D" id="3.30.1490.190">
    <property type="match status" value="1"/>
</dbReference>
<sequence>MGFCRELGIKPTHQRTEIYRELMSTENHPNAETIYGNVRKRIPAISLDTVYRTLRLFEQKGIISRVSAAGESMRFDGNTKHHHHFICVECGKVRDFYSDNFNNLVAPAEVTELGNIGSVHVEVRGICNDCQNKNRHNPKK</sequence>
<keyword evidence="2" id="KW-0678">Repressor</keyword>
<dbReference type="GO" id="GO:0000976">
    <property type="term" value="F:transcription cis-regulatory region binding"/>
    <property type="evidence" value="ECO:0007669"/>
    <property type="project" value="TreeGrafter"/>
</dbReference>
<evidence type="ECO:0000256" key="2">
    <source>
        <dbReference type="ARBA" id="ARBA00022491"/>
    </source>
</evidence>
<evidence type="ECO:0000256" key="7">
    <source>
        <dbReference type="PIRSR" id="PIRSR602481-1"/>
    </source>
</evidence>
<dbReference type="Pfam" id="PF01475">
    <property type="entry name" value="FUR"/>
    <property type="match status" value="1"/>
</dbReference>
<feature type="binding site" evidence="7">
    <location>
        <position position="87"/>
    </location>
    <ligand>
        <name>Zn(2+)</name>
        <dbReference type="ChEBI" id="CHEBI:29105"/>
    </ligand>
</feature>
<dbReference type="GO" id="GO:0045892">
    <property type="term" value="P:negative regulation of DNA-templated transcription"/>
    <property type="evidence" value="ECO:0007669"/>
    <property type="project" value="TreeGrafter"/>
</dbReference>
<dbReference type="GO" id="GO:1900376">
    <property type="term" value="P:regulation of secondary metabolite biosynthetic process"/>
    <property type="evidence" value="ECO:0007669"/>
    <property type="project" value="TreeGrafter"/>
</dbReference>
<comment type="cofactor">
    <cofactor evidence="8">
        <name>Mn(2+)</name>
        <dbReference type="ChEBI" id="CHEBI:29035"/>
    </cofactor>
    <cofactor evidence="8">
        <name>Fe(2+)</name>
        <dbReference type="ChEBI" id="CHEBI:29033"/>
    </cofactor>
    <text evidence="8">Binds 1 Mn(2+) or Fe(2+) ion per subunit.</text>
</comment>
<dbReference type="GO" id="GO:0003700">
    <property type="term" value="F:DNA-binding transcription factor activity"/>
    <property type="evidence" value="ECO:0007669"/>
    <property type="project" value="InterPro"/>
</dbReference>
<evidence type="ECO:0000256" key="3">
    <source>
        <dbReference type="ARBA" id="ARBA00022833"/>
    </source>
</evidence>
<accession>A0A1L3GTL4</accession>
<evidence type="ECO:0000313" key="10">
    <source>
        <dbReference type="Proteomes" id="UP000182517"/>
    </source>
</evidence>
<proteinExistence type="inferred from homology"/>
<keyword evidence="6" id="KW-0804">Transcription</keyword>
<feature type="binding site" evidence="7">
    <location>
        <position position="90"/>
    </location>
    <ligand>
        <name>Zn(2+)</name>
        <dbReference type="ChEBI" id="CHEBI:29105"/>
    </ligand>
</feature>
<dbReference type="InterPro" id="IPR002481">
    <property type="entry name" value="FUR"/>
</dbReference>
<dbReference type="RefSeq" id="WP_072285154.1">
    <property type="nucleotide sequence ID" value="NZ_CP015519.1"/>
</dbReference>
<dbReference type="Gene3D" id="1.10.10.10">
    <property type="entry name" value="Winged helix-like DNA-binding domain superfamily/Winged helix DNA-binding domain"/>
    <property type="match status" value="1"/>
</dbReference>
<comment type="similarity">
    <text evidence="1">Belongs to the Fur family.</text>
</comment>
<dbReference type="PANTHER" id="PTHR33202:SF8">
    <property type="entry name" value="PEROXIDE-RESPONSIVE REPRESSOR PERR"/>
    <property type="match status" value="1"/>
</dbReference>
<protein>
    <submittedName>
        <fullName evidence="9">Uncharacterized protein</fullName>
    </submittedName>
</protein>
<name>A0A1L3GTL4_9BACT</name>
<evidence type="ECO:0000256" key="4">
    <source>
        <dbReference type="ARBA" id="ARBA00023015"/>
    </source>
</evidence>
<keyword evidence="7" id="KW-0479">Metal-binding</keyword>
<gene>
    <name evidence="9" type="ORF">A7E78_11975</name>
</gene>
<feature type="binding site" evidence="8">
    <location>
        <position position="81"/>
    </location>
    <ligand>
        <name>Fe cation</name>
        <dbReference type="ChEBI" id="CHEBI:24875"/>
    </ligand>
</feature>
<dbReference type="AlphaFoldDB" id="A0A1L3GTL4"/>
<keyword evidence="5" id="KW-0238">DNA-binding</keyword>
<feature type="binding site" evidence="7">
    <location>
        <position position="130"/>
    </location>
    <ligand>
        <name>Zn(2+)</name>
        <dbReference type="ChEBI" id="CHEBI:29105"/>
    </ligand>
</feature>
<reference evidence="9 10" key="1">
    <citation type="journal article" date="2017" name="Genome Announc.">
        <title>Complete Genome Sequences of Two Acetylene-Fermenting Pelobacter acetylenicus Strains.</title>
        <authorList>
            <person name="Sutton J.M."/>
            <person name="Baesman S.M."/>
            <person name="Fierst J.L."/>
            <person name="Poret-Peterson A.T."/>
            <person name="Oremland R.S."/>
            <person name="Dunlap D.S."/>
            <person name="Akob D.M."/>
        </authorList>
    </citation>
    <scope>NUCLEOTIDE SEQUENCE [LARGE SCALE GENOMIC DNA]</scope>
    <source>
        <strain evidence="9 10">SFB93</strain>
    </source>
</reference>
<dbReference type="GO" id="GO:0008270">
    <property type="term" value="F:zinc ion binding"/>
    <property type="evidence" value="ECO:0007669"/>
    <property type="project" value="TreeGrafter"/>
</dbReference>
<evidence type="ECO:0000256" key="5">
    <source>
        <dbReference type="ARBA" id="ARBA00023125"/>
    </source>
</evidence>
<evidence type="ECO:0000313" key="9">
    <source>
        <dbReference type="EMBL" id="APG29128.1"/>
    </source>
</evidence>
<dbReference type="PANTHER" id="PTHR33202">
    <property type="entry name" value="ZINC UPTAKE REGULATION PROTEIN"/>
    <property type="match status" value="1"/>
</dbReference>
<dbReference type="Proteomes" id="UP000182517">
    <property type="component" value="Chromosome"/>
</dbReference>
<dbReference type="KEGG" id="pef:A7E78_11975"/>
<comment type="cofactor">
    <cofactor evidence="7">
        <name>Zn(2+)</name>
        <dbReference type="ChEBI" id="CHEBI:29105"/>
    </cofactor>
    <text evidence="7">Binds 1 zinc ion per subunit.</text>
</comment>
<keyword evidence="8" id="KW-0408">Iron</keyword>
<organism evidence="9 10">
    <name type="scientific">Syntrophotalea acetylenivorans</name>
    <dbReference type="NCBI Taxonomy" id="1842532"/>
    <lineage>
        <taxon>Bacteria</taxon>
        <taxon>Pseudomonadati</taxon>
        <taxon>Thermodesulfobacteriota</taxon>
        <taxon>Desulfuromonadia</taxon>
        <taxon>Desulfuromonadales</taxon>
        <taxon>Syntrophotaleaceae</taxon>
        <taxon>Syntrophotalea</taxon>
    </lineage>
</organism>
<dbReference type="CDD" id="cd07153">
    <property type="entry name" value="Fur_like"/>
    <property type="match status" value="1"/>
</dbReference>
<dbReference type="STRING" id="1842532.A7E78_11975"/>
<dbReference type="OrthoDB" id="8659436at2"/>
<dbReference type="InterPro" id="IPR036390">
    <property type="entry name" value="WH_DNA-bd_sf"/>
</dbReference>
<dbReference type="InterPro" id="IPR036388">
    <property type="entry name" value="WH-like_DNA-bd_sf"/>
</dbReference>
<dbReference type="InterPro" id="IPR043135">
    <property type="entry name" value="Fur_C"/>
</dbReference>
<dbReference type="EMBL" id="CP015519">
    <property type="protein sequence ID" value="APG29128.1"/>
    <property type="molecule type" value="Genomic_DNA"/>
</dbReference>
<keyword evidence="10" id="KW-1185">Reference proteome</keyword>
<evidence type="ECO:0000256" key="1">
    <source>
        <dbReference type="ARBA" id="ARBA00007957"/>
    </source>
</evidence>
<keyword evidence="4" id="KW-0805">Transcription regulation</keyword>
<evidence type="ECO:0000256" key="8">
    <source>
        <dbReference type="PIRSR" id="PIRSR602481-2"/>
    </source>
</evidence>